<evidence type="ECO:0000256" key="8">
    <source>
        <dbReference type="ARBA" id="ARBA00022842"/>
    </source>
</evidence>
<feature type="binding site" evidence="13">
    <location>
        <position position="7"/>
    </location>
    <ligand>
        <name>Mg(2+)</name>
        <dbReference type="ChEBI" id="CHEBI:18420"/>
        <label>1</label>
    </ligand>
</feature>
<keyword evidence="2 13" id="KW-0963">Cytoplasm</keyword>
<evidence type="ECO:0000256" key="1">
    <source>
        <dbReference type="ARBA" id="ARBA00009518"/>
    </source>
</evidence>
<keyword evidence="7 13" id="KW-0378">Hydrolase</keyword>
<evidence type="ECO:0000256" key="4">
    <source>
        <dbReference type="ARBA" id="ARBA00022723"/>
    </source>
</evidence>
<dbReference type="GO" id="GO:0000287">
    <property type="term" value="F:magnesium ion binding"/>
    <property type="evidence" value="ECO:0007669"/>
    <property type="project" value="UniProtKB-UniRule"/>
</dbReference>
<evidence type="ECO:0000256" key="3">
    <source>
        <dbReference type="ARBA" id="ARBA00022722"/>
    </source>
</evidence>
<feature type="binding site" evidence="13">
    <location>
        <position position="68"/>
    </location>
    <ligand>
        <name>Mg(2+)</name>
        <dbReference type="ChEBI" id="CHEBI:18420"/>
        <label>2</label>
    </ligand>
</feature>
<evidence type="ECO:0000313" key="15">
    <source>
        <dbReference type="EMBL" id="OGG48782.1"/>
    </source>
</evidence>
<keyword evidence="5 13" id="KW-0255">Endonuclease</keyword>
<evidence type="ECO:0000256" key="14">
    <source>
        <dbReference type="NCBIfam" id="TIGR00228"/>
    </source>
</evidence>
<dbReference type="HAMAP" id="MF_00034">
    <property type="entry name" value="RuvC"/>
    <property type="match status" value="1"/>
</dbReference>
<feature type="active site" evidence="13">
    <location>
        <position position="68"/>
    </location>
</feature>
<keyword evidence="11 13" id="KW-0234">DNA repair</keyword>
<evidence type="ECO:0000256" key="6">
    <source>
        <dbReference type="ARBA" id="ARBA00022763"/>
    </source>
</evidence>
<feature type="active site" evidence="13">
    <location>
        <position position="7"/>
    </location>
</feature>
<dbReference type="Gene3D" id="3.30.420.10">
    <property type="entry name" value="Ribonuclease H-like superfamily/Ribonuclease H"/>
    <property type="match status" value="1"/>
</dbReference>
<comment type="similarity">
    <text evidence="1 13">Belongs to the RuvC family.</text>
</comment>
<evidence type="ECO:0000256" key="2">
    <source>
        <dbReference type="ARBA" id="ARBA00022490"/>
    </source>
</evidence>
<gene>
    <name evidence="13" type="primary">ruvC</name>
    <name evidence="15" type="ORF">A2704_03635</name>
</gene>
<comment type="subcellular location">
    <subcellularLocation>
        <location evidence="13">Cytoplasm</location>
    </subcellularLocation>
</comment>
<dbReference type="FunFam" id="3.30.420.10:FF:000002">
    <property type="entry name" value="Crossover junction endodeoxyribonuclease RuvC"/>
    <property type="match status" value="1"/>
</dbReference>
<feature type="binding site" evidence="13">
    <location>
        <position position="141"/>
    </location>
    <ligand>
        <name>Mg(2+)</name>
        <dbReference type="ChEBI" id="CHEBI:18420"/>
        <label>1</label>
    </ligand>
</feature>
<dbReference type="PANTHER" id="PTHR30194:SF3">
    <property type="entry name" value="CROSSOVER JUNCTION ENDODEOXYRIBONUCLEASE RUVC"/>
    <property type="match status" value="1"/>
</dbReference>
<keyword evidence="10 13" id="KW-0233">DNA recombination</keyword>
<keyword evidence="9 13" id="KW-0238">DNA-binding</keyword>
<comment type="cofactor">
    <cofactor evidence="13">
        <name>Mg(2+)</name>
        <dbReference type="ChEBI" id="CHEBI:18420"/>
    </cofactor>
    <text evidence="13">Binds 2 Mg(2+) ion per subunit.</text>
</comment>
<accession>A0A1F6CIU0</accession>
<evidence type="ECO:0000256" key="11">
    <source>
        <dbReference type="ARBA" id="ARBA00023204"/>
    </source>
</evidence>
<evidence type="ECO:0000256" key="13">
    <source>
        <dbReference type="HAMAP-Rule" id="MF_00034"/>
    </source>
</evidence>
<dbReference type="Pfam" id="PF02075">
    <property type="entry name" value="RuvC"/>
    <property type="match status" value="1"/>
</dbReference>
<dbReference type="PRINTS" id="PR00696">
    <property type="entry name" value="RSOLVASERUVC"/>
</dbReference>
<dbReference type="GO" id="GO:0006310">
    <property type="term" value="P:DNA recombination"/>
    <property type="evidence" value="ECO:0007669"/>
    <property type="project" value="UniProtKB-UniRule"/>
</dbReference>
<feature type="active site" evidence="13">
    <location>
        <position position="141"/>
    </location>
</feature>
<comment type="catalytic activity">
    <reaction evidence="12 13">
        <text>Endonucleolytic cleavage at a junction such as a reciprocal single-stranded crossover between two homologous DNA duplexes (Holliday junction).</text>
        <dbReference type="EC" id="3.1.21.10"/>
    </reaction>
</comment>
<dbReference type="AlphaFoldDB" id="A0A1F6CIU0"/>
<evidence type="ECO:0000256" key="10">
    <source>
        <dbReference type="ARBA" id="ARBA00023172"/>
    </source>
</evidence>
<evidence type="ECO:0000256" key="9">
    <source>
        <dbReference type="ARBA" id="ARBA00023125"/>
    </source>
</evidence>
<keyword evidence="6 13" id="KW-0227">DNA damage</keyword>
<evidence type="ECO:0000256" key="5">
    <source>
        <dbReference type="ARBA" id="ARBA00022759"/>
    </source>
</evidence>
<organism evidence="15 16">
    <name type="scientific">Candidatus Kaiserbacteria bacterium RIFCSPHIGHO2_01_FULL_54_36b</name>
    <dbReference type="NCBI Taxonomy" id="1798483"/>
    <lineage>
        <taxon>Bacteria</taxon>
        <taxon>Candidatus Kaiseribacteriota</taxon>
    </lineage>
</organism>
<dbReference type="GO" id="GO:0003677">
    <property type="term" value="F:DNA binding"/>
    <property type="evidence" value="ECO:0007669"/>
    <property type="project" value="UniProtKB-KW"/>
</dbReference>
<dbReference type="GO" id="GO:0008821">
    <property type="term" value="F:crossover junction DNA endonuclease activity"/>
    <property type="evidence" value="ECO:0007669"/>
    <property type="project" value="UniProtKB-UniRule"/>
</dbReference>
<dbReference type="InterPro" id="IPR036397">
    <property type="entry name" value="RNaseH_sf"/>
</dbReference>
<comment type="caution">
    <text evidence="15">The sequence shown here is derived from an EMBL/GenBank/DDBJ whole genome shotgun (WGS) entry which is preliminary data.</text>
</comment>
<dbReference type="EC" id="3.1.21.10" evidence="13 14"/>
<dbReference type="CDD" id="cd16962">
    <property type="entry name" value="RuvC"/>
    <property type="match status" value="1"/>
</dbReference>
<proteinExistence type="inferred from homology"/>
<dbReference type="SUPFAM" id="SSF53098">
    <property type="entry name" value="Ribonuclease H-like"/>
    <property type="match status" value="1"/>
</dbReference>
<dbReference type="EMBL" id="MFKW01000085">
    <property type="protein sequence ID" value="OGG48782.1"/>
    <property type="molecule type" value="Genomic_DNA"/>
</dbReference>
<sequence length="159" mass="16920">MKVLAIDPGYGRCGVAVVEKNGGGKEILLYSACIETSAKAEFAERLATVTSECARLIKIHAPDCVALEKLYFQTNQKTAMRVAEVRGALINTAQSAGIAVFEYTPSEVKSAAAGSGGADKKAVARMLHALVKIEKEIEHDDEYDAIAIAVTHLARARAT</sequence>
<dbReference type="GO" id="GO:0006281">
    <property type="term" value="P:DNA repair"/>
    <property type="evidence" value="ECO:0007669"/>
    <property type="project" value="UniProtKB-UniRule"/>
</dbReference>
<dbReference type="InterPro" id="IPR002176">
    <property type="entry name" value="X-over_junc_endoDNase_RuvC"/>
</dbReference>
<comment type="subunit">
    <text evidence="13">Homodimer which binds Holliday junction (HJ) DNA. The HJ becomes 2-fold symmetrical on binding to RuvC with unstacked arms; it has a different conformation from HJ DNA in complex with RuvA. In the full resolvosome a probable DNA-RuvA(4)-RuvB(12)-RuvC(2) complex forms which resolves the HJ.</text>
</comment>
<evidence type="ECO:0000256" key="7">
    <source>
        <dbReference type="ARBA" id="ARBA00022801"/>
    </source>
</evidence>
<dbReference type="InterPro" id="IPR012337">
    <property type="entry name" value="RNaseH-like_sf"/>
</dbReference>
<keyword evidence="4 13" id="KW-0479">Metal-binding</keyword>
<evidence type="ECO:0000256" key="12">
    <source>
        <dbReference type="ARBA" id="ARBA00029354"/>
    </source>
</evidence>
<comment type="function">
    <text evidence="13">The RuvA-RuvB-RuvC complex processes Holliday junction (HJ) DNA during genetic recombination and DNA repair. Endonuclease that resolves HJ intermediates. Cleaves cruciform DNA by making single-stranded nicks across the HJ at symmetrical positions within the homologous arms, yielding a 5'-phosphate and a 3'-hydroxyl group; requires a central core of homology in the junction. The consensus cleavage sequence is 5'-(A/T)TT(C/G)-3'. Cleavage occurs on the 3'-side of the TT dinucleotide at the point of strand exchange. HJ branch migration catalyzed by RuvA-RuvB allows RuvC to scan DNA until it finds its consensus sequence, where it cleaves and resolves the cruciform DNA.</text>
</comment>
<evidence type="ECO:0000313" key="16">
    <source>
        <dbReference type="Proteomes" id="UP000176445"/>
    </source>
</evidence>
<keyword evidence="8 13" id="KW-0460">Magnesium</keyword>
<dbReference type="GO" id="GO:0048476">
    <property type="term" value="C:Holliday junction resolvase complex"/>
    <property type="evidence" value="ECO:0007669"/>
    <property type="project" value="UniProtKB-UniRule"/>
</dbReference>
<dbReference type="PANTHER" id="PTHR30194">
    <property type="entry name" value="CROSSOVER JUNCTION ENDODEOXYRIBONUCLEASE RUVC"/>
    <property type="match status" value="1"/>
</dbReference>
<reference evidence="15 16" key="1">
    <citation type="journal article" date="2016" name="Nat. Commun.">
        <title>Thousands of microbial genomes shed light on interconnected biogeochemical processes in an aquifer system.</title>
        <authorList>
            <person name="Anantharaman K."/>
            <person name="Brown C.T."/>
            <person name="Hug L.A."/>
            <person name="Sharon I."/>
            <person name="Castelle C.J."/>
            <person name="Probst A.J."/>
            <person name="Thomas B.C."/>
            <person name="Singh A."/>
            <person name="Wilkins M.J."/>
            <person name="Karaoz U."/>
            <person name="Brodie E.L."/>
            <person name="Williams K.H."/>
            <person name="Hubbard S.S."/>
            <person name="Banfield J.F."/>
        </authorList>
    </citation>
    <scope>NUCLEOTIDE SEQUENCE [LARGE SCALE GENOMIC DNA]</scope>
</reference>
<protein>
    <recommendedName>
        <fullName evidence="13 14">Crossover junction endodeoxyribonuclease RuvC</fullName>
        <ecNumber evidence="13 14">3.1.21.10</ecNumber>
    </recommendedName>
    <alternativeName>
        <fullName evidence="13">Holliday junction nuclease RuvC</fullName>
    </alternativeName>
    <alternativeName>
        <fullName evidence="13">Holliday junction resolvase RuvC</fullName>
    </alternativeName>
</protein>
<dbReference type="NCBIfam" id="TIGR00228">
    <property type="entry name" value="ruvC"/>
    <property type="match status" value="1"/>
</dbReference>
<dbReference type="GO" id="GO:0005737">
    <property type="term" value="C:cytoplasm"/>
    <property type="evidence" value="ECO:0007669"/>
    <property type="project" value="UniProtKB-SubCell"/>
</dbReference>
<keyword evidence="3 13" id="KW-0540">Nuclease</keyword>
<name>A0A1F6CIU0_9BACT</name>
<dbReference type="Proteomes" id="UP000176445">
    <property type="component" value="Unassembled WGS sequence"/>
</dbReference>